<evidence type="ECO:0000313" key="9">
    <source>
        <dbReference type="Proteomes" id="UP001330434"/>
    </source>
</evidence>
<comment type="similarity">
    <text evidence="2">Belongs to the major facilitator superfamily.</text>
</comment>
<comment type="subcellular location">
    <subcellularLocation>
        <location evidence="1">Membrane</location>
        <topology evidence="1">Multi-pass membrane protein</topology>
    </subcellularLocation>
</comment>
<dbReference type="PANTHER" id="PTHR12778:SF10">
    <property type="entry name" value="MAJOR FACILITATOR SUPERFAMILY DOMAIN-CONTAINING PROTEIN 3"/>
    <property type="match status" value="1"/>
</dbReference>
<keyword evidence="6 7" id="KW-0472">Membrane</keyword>
<feature type="transmembrane region" description="Helical" evidence="7">
    <location>
        <begin position="242"/>
        <end position="260"/>
    </location>
</feature>
<evidence type="ECO:0000256" key="7">
    <source>
        <dbReference type="SAM" id="Phobius"/>
    </source>
</evidence>
<gene>
    <name evidence="8" type="ORF">Bealeia1_00676</name>
</gene>
<evidence type="ECO:0000256" key="5">
    <source>
        <dbReference type="ARBA" id="ARBA00022989"/>
    </source>
</evidence>
<feature type="transmembrane region" description="Helical" evidence="7">
    <location>
        <begin position="15"/>
        <end position="37"/>
    </location>
</feature>
<dbReference type="EMBL" id="CP133270">
    <property type="protein sequence ID" value="WVX66497.1"/>
    <property type="molecule type" value="Genomic_DNA"/>
</dbReference>
<dbReference type="NCBIfam" id="TIGR00901">
    <property type="entry name" value="2A0125"/>
    <property type="match status" value="1"/>
</dbReference>
<sequence length="392" mass="43629">MMTSSTLSIWLKEYGLSYTEIGLFALLHLPYGIKFLWAPFLDAYSIPWLSQKMGHRRSWLLAVQTGVLLSLLMMSQFSPVEERELFVIFGVLSTFFAASQHILLLAYQIETMEARTWGTGEATSVLGFRLSLMATGAGALYLASYTSWQHVYEIYAALILLGIGIVFLIPEPISPRKTGKSTSLIQTLYEPFQDFFFNHGGVFVLIFMMLFRLPDSILGTMPNLFYLSLGFSKIDIGNASKIFGLIVTILGGFIGASLINRIGYRKTLYWGGITHGLSLLMFLALNQAGYSLSWLYATVALEHFTSGLGLTAFFTYQMISCRPSYAASQLALMTATASISQTLISSWSGYLVDHLGWNLFFLLVVFAMIPGTCWIQKLPNIAQPQNLIKEGA</sequence>
<organism evidence="8 9">
    <name type="scientific">Candidatus Bealeia paramacronuclearis</name>
    <dbReference type="NCBI Taxonomy" id="1921001"/>
    <lineage>
        <taxon>Bacteria</taxon>
        <taxon>Pseudomonadati</taxon>
        <taxon>Pseudomonadota</taxon>
        <taxon>Alphaproteobacteria</taxon>
        <taxon>Holosporales</taxon>
        <taxon>Holosporaceae</taxon>
        <taxon>Candidatus Bealeia</taxon>
    </lineage>
</organism>
<feature type="transmembrane region" description="Helical" evidence="7">
    <location>
        <begin position="58"/>
        <end position="79"/>
    </location>
</feature>
<evidence type="ECO:0000256" key="3">
    <source>
        <dbReference type="ARBA" id="ARBA00022448"/>
    </source>
</evidence>
<evidence type="ECO:0000256" key="1">
    <source>
        <dbReference type="ARBA" id="ARBA00004141"/>
    </source>
</evidence>
<name>A0ABZ2C4X6_9PROT</name>
<feature type="transmembrane region" description="Helical" evidence="7">
    <location>
        <begin position="195"/>
        <end position="213"/>
    </location>
</feature>
<feature type="transmembrane region" description="Helical" evidence="7">
    <location>
        <begin position="154"/>
        <end position="174"/>
    </location>
</feature>
<dbReference type="Gene3D" id="1.20.1250.20">
    <property type="entry name" value="MFS general substrate transporter like domains"/>
    <property type="match status" value="2"/>
</dbReference>
<feature type="transmembrane region" description="Helical" evidence="7">
    <location>
        <begin position="356"/>
        <end position="375"/>
    </location>
</feature>
<feature type="transmembrane region" description="Helical" evidence="7">
    <location>
        <begin position="330"/>
        <end position="350"/>
    </location>
</feature>
<feature type="transmembrane region" description="Helical" evidence="7">
    <location>
        <begin position="294"/>
        <end position="318"/>
    </location>
</feature>
<protein>
    <submittedName>
        <fullName evidence="8">AmpG family muropeptide MFS transporter</fullName>
    </submittedName>
</protein>
<evidence type="ECO:0000313" key="8">
    <source>
        <dbReference type="EMBL" id="WVX66497.1"/>
    </source>
</evidence>
<dbReference type="PANTHER" id="PTHR12778">
    <property type="entry name" value="SOLUTE CARRIER FAMILY 33 ACETYL-COA TRANSPORTER -RELATED"/>
    <property type="match status" value="1"/>
</dbReference>
<dbReference type="Proteomes" id="UP001330434">
    <property type="component" value="Chromosome"/>
</dbReference>
<dbReference type="InterPro" id="IPR036259">
    <property type="entry name" value="MFS_trans_sf"/>
</dbReference>
<feature type="transmembrane region" description="Helical" evidence="7">
    <location>
        <begin position="85"/>
        <end position="107"/>
    </location>
</feature>
<keyword evidence="9" id="KW-1185">Reference proteome</keyword>
<evidence type="ECO:0000256" key="6">
    <source>
        <dbReference type="ARBA" id="ARBA00023136"/>
    </source>
</evidence>
<keyword evidence="3" id="KW-0813">Transport</keyword>
<evidence type="ECO:0000256" key="2">
    <source>
        <dbReference type="ARBA" id="ARBA00008335"/>
    </source>
</evidence>
<keyword evidence="5 7" id="KW-1133">Transmembrane helix</keyword>
<feature type="transmembrane region" description="Helical" evidence="7">
    <location>
        <begin position="267"/>
        <end position="288"/>
    </location>
</feature>
<accession>A0ABZ2C4X6</accession>
<evidence type="ECO:0000256" key="4">
    <source>
        <dbReference type="ARBA" id="ARBA00022692"/>
    </source>
</evidence>
<dbReference type="InterPro" id="IPR011701">
    <property type="entry name" value="MFS"/>
</dbReference>
<dbReference type="Pfam" id="PF07690">
    <property type="entry name" value="MFS_1"/>
    <property type="match status" value="1"/>
</dbReference>
<feature type="transmembrane region" description="Helical" evidence="7">
    <location>
        <begin position="128"/>
        <end position="148"/>
    </location>
</feature>
<dbReference type="SUPFAM" id="SSF103473">
    <property type="entry name" value="MFS general substrate transporter"/>
    <property type="match status" value="1"/>
</dbReference>
<keyword evidence="4 7" id="KW-0812">Transmembrane</keyword>
<reference evidence="8 9" key="1">
    <citation type="journal article" date="2024" name="Environ. Microbiol.">
        <title>Novel evolutionary insights on the interactions of the Holosporales (Alphaproteobacteria) with eukaryotic hosts from comparative genomics.</title>
        <authorList>
            <person name="Giovannini M."/>
            <person name="Petroni G."/>
            <person name="Castelli M."/>
        </authorList>
    </citation>
    <scope>NUCLEOTIDE SEQUENCE [LARGE SCALE GENOMIC DNA]</scope>
    <source>
        <strain evidence="8 9">US_Bl 15I1</strain>
    </source>
</reference>
<dbReference type="InterPro" id="IPR004752">
    <property type="entry name" value="AmpG_permease/AT-1"/>
</dbReference>
<proteinExistence type="inferred from homology"/>